<evidence type="ECO:0000256" key="2">
    <source>
        <dbReference type="SAM" id="Phobius"/>
    </source>
</evidence>
<keyword evidence="2" id="KW-1133">Transmembrane helix</keyword>
<evidence type="ECO:0000256" key="1">
    <source>
        <dbReference type="ARBA" id="ARBA00005773"/>
    </source>
</evidence>
<reference evidence="3" key="1">
    <citation type="submission" date="2021-07" db="EMBL/GenBank/DDBJ databases">
        <authorList>
            <person name="Catto M.A."/>
            <person name="Jacobson A."/>
            <person name="Kennedy G."/>
            <person name="Labadie P."/>
            <person name="Hunt B.G."/>
            <person name="Srinivasan R."/>
        </authorList>
    </citation>
    <scope>NUCLEOTIDE SEQUENCE</scope>
    <source>
        <strain evidence="3">PL_HMW_Pooled</strain>
        <tissue evidence="3">Head</tissue>
    </source>
</reference>
<protein>
    <submittedName>
        <fullName evidence="3">Thiamine transporter 1</fullName>
    </submittedName>
</protein>
<comment type="caution">
    <text evidence="3">The sequence shown here is derived from an EMBL/GenBank/DDBJ whole genome shotgun (WGS) entry which is preliminary data.</text>
</comment>
<feature type="transmembrane region" description="Helical" evidence="2">
    <location>
        <begin position="103"/>
        <end position="121"/>
    </location>
</feature>
<feature type="transmembrane region" description="Helical" evidence="2">
    <location>
        <begin position="360"/>
        <end position="384"/>
    </location>
</feature>
<feature type="transmembrane region" description="Helical" evidence="2">
    <location>
        <begin position="73"/>
        <end position="91"/>
    </location>
</feature>
<comment type="similarity">
    <text evidence="1">Belongs to the reduced folate carrier (RFC) transporter (TC 2.A.48) family.</text>
</comment>
<accession>A0AAE1L913</accession>
<feature type="transmembrane region" description="Helical" evidence="2">
    <location>
        <begin position="47"/>
        <end position="66"/>
    </location>
</feature>
<dbReference type="SUPFAM" id="SSF103473">
    <property type="entry name" value="MFS general substrate transporter"/>
    <property type="match status" value="1"/>
</dbReference>
<feature type="transmembrane region" description="Helical" evidence="2">
    <location>
        <begin position="396"/>
        <end position="419"/>
    </location>
</feature>
<dbReference type="AlphaFoldDB" id="A0AAE1L913"/>
<evidence type="ECO:0000313" key="4">
    <source>
        <dbReference type="Proteomes" id="UP001219518"/>
    </source>
</evidence>
<keyword evidence="2" id="KW-0472">Membrane</keyword>
<keyword evidence="2" id="KW-0812">Transmembrane</keyword>
<feature type="transmembrane region" description="Helical" evidence="2">
    <location>
        <begin position="319"/>
        <end position="339"/>
    </location>
</feature>
<dbReference type="Proteomes" id="UP001219518">
    <property type="component" value="Unassembled WGS sequence"/>
</dbReference>
<proteinExistence type="inferred from homology"/>
<dbReference type="PANTHER" id="PTHR10686:SF18">
    <property type="entry name" value="IP11787P-RELATED"/>
    <property type="match status" value="1"/>
</dbReference>
<name>A0AAE1L913_9NEOP</name>
<keyword evidence="4" id="KW-1185">Reference proteome</keyword>
<evidence type="ECO:0000313" key="3">
    <source>
        <dbReference type="EMBL" id="KAK3909412.1"/>
    </source>
</evidence>
<dbReference type="GO" id="GO:0005886">
    <property type="term" value="C:plasma membrane"/>
    <property type="evidence" value="ECO:0007669"/>
    <property type="project" value="TreeGrafter"/>
</dbReference>
<dbReference type="Pfam" id="PF01770">
    <property type="entry name" value="Folate_carrier"/>
    <property type="match status" value="2"/>
</dbReference>
<feature type="transmembrane region" description="Helical" evidence="2">
    <location>
        <begin position="287"/>
        <end position="307"/>
    </location>
</feature>
<organism evidence="3 4">
    <name type="scientific">Frankliniella fusca</name>
    <dbReference type="NCBI Taxonomy" id="407009"/>
    <lineage>
        <taxon>Eukaryota</taxon>
        <taxon>Metazoa</taxon>
        <taxon>Ecdysozoa</taxon>
        <taxon>Arthropoda</taxon>
        <taxon>Hexapoda</taxon>
        <taxon>Insecta</taxon>
        <taxon>Pterygota</taxon>
        <taxon>Neoptera</taxon>
        <taxon>Paraneoptera</taxon>
        <taxon>Thysanoptera</taxon>
        <taxon>Terebrantia</taxon>
        <taxon>Thripoidea</taxon>
        <taxon>Thripidae</taxon>
        <taxon>Frankliniella</taxon>
    </lineage>
</organism>
<dbReference type="InterPro" id="IPR036259">
    <property type="entry name" value="MFS_trans_sf"/>
</dbReference>
<reference evidence="3" key="2">
    <citation type="journal article" date="2023" name="BMC Genomics">
        <title>Pest status, molecular evolution, and epigenetic factors derived from the genome assembly of Frankliniella fusca, a thysanopteran phytovirus vector.</title>
        <authorList>
            <person name="Catto M.A."/>
            <person name="Labadie P.E."/>
            <person name="Jacobson A.L."/>
            <person name="Kennedy G.G."/>
            <person name="Srinivasan R."/>
            <person name="Hunt B.G."/>
        </authorList>
    </citation>
    <scope>NUCLEOTIDE SEQUENCE</scope>
    <source>
        <strain evidence="3">PL_HMW_Pooled</strain>
    </source>
</reference>
<sequence length="436" mass="48609">MREGYGALWYLCAVGFLKEFRPSESFLTHYLVGTGKNLTQDEVNQDIYPIGTYSTLVLLIMVFLITDILCYKPIIIVHSLAGVTCYCLITFGTTKEFMQAAEVFYGLFLASEVAYSTYMYASCEKDVYQKVTSYTRIALQAGRLISGSTAQFLMSCNLLSLHELNYLSLSEAKLNPHSLGLALSAVFGCLLPPTLKSVYFHRMVPEKLNCSEGNSFKGNADIQPGVSTTEDVLLGTEDSEAVRFNTERDEFVIPKIDDQDHIPSGFKIIWSDFVHAYSNNYTIKWSIWWALANCVYLQVTSYIQNLWQDTVELTKEPLYNGAASATYTIISIVASWVVGQSKFDFNEKKKVAKSLTRDSHGLVFGFNTFIALVLQSILTATVAGKGGLQLSTRLQFLVYGSFYIAIGFGFGLVAFVLSLKECHQPTQKASVPEEEP</sequence>
<gene>
    <name evidence="3" type="ORF">KUF71_019467</name>
</gene>
<dbReference type="PANTHER" id="PTHR10686">
    <property type="entry name" value="FOLATE TRANSPORTER"/>
    <property type="match status" value="1"/>
</dbReference>
<dbReference type="InterPro" id="IPR002666">
    <property type="entry name" value="Folate_carrier"/>
</dbReference>
<dbReference type="EMBL" id="JAHWGI010000100">
    <property type="protein sequence ID" value="KAK3909412.1"/>
    <property type="molecule type" value="Genomic_DNA"/>
</dbReference>
<dbReference type="GO" id="GO:0090482">
    <property type="term" value="F:vitamin transmembrane transporter activity"/>
    <property type="evidence" value="ECO:0007669"/>
    <property type="project" value="InterPro"/>
</dbReference>